<organism evidence="3 4">
    <name type="scientific">Anaeroplasma bactoclasticum</name>
    <dbReference type="NCBI Taxonomy" id="2088"/>
    <lineage>
        <taxon>Bacteria</taxon>
        <taxon>Bacillati</taxon>
        <taxon>Mycoplasmatota</taxon>
        <taxon>Mollicutes</taxon>
        <taxon>Anaeroplasmatales</taxon>
        <taxon>Anaeroplasmataceae</taxon>
        <taxon>Anaeroplasma</taxon>
    </lineage>
</organism>
<reference evidence="3 4" key="1">
    <citation type="submission" date="2018-08" db="EMBL/GenBank/DDBJ databases">
        <title>Genomic Encyclopedia of Archaeal and Bacterial Type Strains, Phase II (KMG-II): from individual species to whole genera.</title>
        <authorList>
            <person name="Goeker M."/>
        </authorList>
    </citation>
    <scope>NUCLEOTIDE SEQUENCE [LARGE SCALE GENOMIC DNA]</scope>
    <source>
        <strain evidence="3 4">ATCC 27112</strain>
    </source>
</reference>
<comment type="caution">
    <text evidence="3">The sequence shown here is derived from an EMBL/GenBank/DDBJ whole genome shotgun (WGS) entry which is preliminary data.</text>
</comment>
<dbReference type="Gene3D" id="1.10.260.40">
    <property type="entry name" value="lambda repressor-like DNA-binding domains"/>
    <property type="match status" value="1"/>
</dbReference>
<protein>
    <submittedName>
        <fullName evidence="3">Helix-turn-helix protein</fullName>
    </submittedName>
</protein>
<dbReference type="PANTHER" id="PTHR46558">
    <property type="entry name" value="TRACRIPTIONAL REGULATORY PROTEIN-RELATED-RELATED"/>
    <property type="match status" value="1"/>
</dbReference>
<evidence type="ECO:0000313" key="3">
    <source>
        <dbReference type="EMBL" id="RIA75524.1"/>
    </source>
</evidence>
<dbReference type="RefSeq" id="WP_211321069.1">
    <property type="nucleotide sequence ID" value="NZ_QXEV01000017.1"/>
</dbReference>
<feature type="domain" description="HTH cro/C1-type" evidence="2">
    <location>
        <begin position="10"/>
        <end position="64"/>
    </location>
</feature>
<dbReference type="PANTHER" id="PTHR46558:SF13">
    <property type="entry name" value="HTH-TYPE TRANSCRIPTIONAL REGULATOR IMMR"/>
    <property type="match status" value="1"/>
</dbReference>
<keyword evidence="4" id="KW-1185">Reference proteome</keyword>
<dbReference type="CDD" id="cd00093">
    <property type="entry name" value="HTH_XRE"/>
    <property type="match status" value="1"/>
</dbReference>
<name>A0A397S022_9MOLU</name>
<dbReference type="EMBL" id="QXEV01000017">
    <property type="protein sequence ID" value="RIA75524.1"/>
    <property type="molecule type" value="Genomic_DNA"/>
</dbReference>
<gene>
    <name evidence="3" type="ORF">EI71_01419</name>
</gene>
<keyword evidence="1" id="KW-0238">DNA-binding</keyword>
<dbReference type="GO" id="GO:0003677">
    <property type="term" value="F:DNA binding"/>
    <property type="evidence" value="ECO:0007669"/>
    <property type="project" value="UniProtKB-KW"/>
</dbReference>
<dbReference type="SMART" id="SM00530">
    <property type="entry name" value="HTH_XRE"/>
    <property type="match status" value="1"/>
</dbReference>
<accession>A0A397S022</accession>
<sequence length="173" mass="19754">MDIIKIGEYIKKLRIKNNLTQQELGEKLNVSFQAVSKWERGLALPDSSILLDLADILGTTTDLLLNGGTLICGKRKQATVKEIINGFEAIETIRQAFGEHSMFYLGIKEGISTKMNFDFEEALIKHREVLYTEAILQAIIFENKMFNMDDIQSYIKSEKMLLEIENAINKYSK</sequence>
<dbReference type="AlphaFoldDB" id="A0A397S022"/>
<proteinExistence type="predicted"/>
<dbReference type="PROSITE" id="PS50943">
    <property type="entry name" value="HTH_CROC1"/>
    <property type="match status" value="1"/>
</dbReference>
<dbReference type="InterPro" id="IPR001387">
    <property type="entry name" value="Cro/C1-type_HTH"/>
</dbReference>
<evidence type="ECO:0000259" key="2">
    <source>
        <dbReference type="PROSITE" id="PS50943"/>
    </source>
</evidence>
<dbReference type="InParanoid" id="A0A397S022"/>
<evidence type="ECO:0000256" key="1">
    <source>
        <dbReference type="ARBA" id="ARBA00023125"/>
    </source>
</evidence>
<dbReference type="Pfam" id="PF01381">
    <property type="entry name" value="HTH_3"/>
    <property type="match status" value="1"/>
</dbReference>
<dbReference type="Proteomes" id="UP000266506">
    <property type="component" value="Unassembled WGS sequence"/>
</dbReference>
<evidence type="ECO:0000313" key="4">
    <source>
        <dbReference type="Proteomes" id="UP000266506"/>
    </source>
</evidence>
<dbReference type="SUPFAM" id="SSF47413">
    <property type="entry name" value="lambda repressor-like DNA-binding domains"/>
    <property type="match status" value="1"/>
</dbReference>
<dbReference type="InterPro" id="IPR010982">
    <property type="entry name" value="Lambda_DNA-bd_dom_sf"/>
</dbReference>